<sequence length="71" mass="7586">MTGIGIALLFGSALVLAAWTLYASIRPQLHRFAELFRPISTLPSLPPRLGRVTVRAVPALLPARAPLRAAA</sequence>
<dbReference type="EMBL" id="JALMLT010000001">
    <property type="protein sequence ID" value="MDT8758081.1"/>
    <property type="molecule type" value="Genomic_DNA"/>
</dbReference>
<evidence type="ECO:0000313" key="1">
    <source>
        <dbReference type="EMBL" id="MDT8758081.1"/>
    </source>
</evidence>
<protein>
    <submittedName>
        <fullName evidence="1">Uncharacterized protein</fullName>
    </submittedName>
</protein>
<comment type="caution">
    <text evidence="1">The sequence shown here is derived from an EMBL/GenBank/DDBJ whole genome shotgun (WGS) entry which is preliminary data.</text>
</comment>
<proteinExistence type="predicted"/>
<accession>A0ABU3N1G0</accession>
<gene>
    <name evidence="1" type="ORF">MZO42_05170</name>
</gene>
<reference evidence="1" key="1">
    <citation type="submission" date="2022-04" db="EMBL/GenBank/DDBJ databases">
        <title>Tomato heritable bacteria conferring resistance against bacterial wilt.</title>
        <authorList>
            <person name="Yin J."/>
        </authorList>
    </citation>
    <scope>NUCLEOTIDE SEQUENCE</scope>
    <source>
        <strain evidence="1">Cra20</strain>
    </source>
</reference>
<organism evidence="1">
    <name type="scientific">Sphingomonas psychrotolerans</name>
    <dbReference type="NCBI Taxonomy" id="1327635"/>
    <lineage>
        <taxon>Bacteria</taxon>
        <taxon>Pseudomonadati</taxon>
        <taxon>Pseudomonadota</taxon>
        <taxon>Alphaproteobacteria</taxon>
        <taxon>Sphingomonadales</taxon>
        <taxon>Sphingomonadaceae</taxon>
        <taxon>Sphingomonas</taxon>
    </lineage>
</organism>
<name>A0ABU3N1G0_9SPHN</name>